<feature type="region of interest" description="Disordered" evidence="1">
    <location>
        <begin position="1"/>
        <end position="21"/>
    </location>
</feature>
<sequence>MGAGLNPRTTADQLAHERPSMPQDVYLARNTVNPRIAAAPEDGYATQIEK</sequence>
<name>A0A810L400_9ACTN</name>
<dbReference type="AlphaFoldDB" id="A0A810L400"/>
<evidence type="ECO:0000313" key="2">
    <source>
        <dbReference type="EMBL" id="BCJ29362.1"/>
    </source>
</evidence>
<evidence type="ECO:0000313" key="3">
    <source>
        <dbReference type="Proteomes" id="UP000680750"/>
    </source>
</evidence>
<dbReference type="RefSeq" id="WP_169745886.1">
    <property type="nucleotide sequence ID" value="NZ_AP023354.1"/>
</dbReference>
<dbReference type="Proteomes" id="UP000680750">
    <property type="component" value="Chromosome"/>
</dbReference>
<dbReference type="KEGG" id="aser:Asera_34700"/>
<dbReference type="EMBL" id="AP023354">
    <property type="protein sequence ID" value="BCJ29362.1"/>
    <property type="molecule type" value="Genomic_DNA"/>
</dbReference>
<reference evidence="2" key="1">
    <citation type="submission" date="2020-08" db="EMBL/GenBank/DDBJ databases">
        <title>Whole genome shotgun sequence of Actinocatenispora sera NBRC 101916.</title>
        <authorList>
            <person name="Komaki H."/>
            <person name="Tamura T."/>
        </authorList>
    </citation>
    <scope>NUCLEOTIDE SEQUENCE</scope>
    <source>
        <strain evidence="2">NBRC 101916</strain>
    </source>
</reference>
<proteinExistence type="predicted"/>
<protein>
    <submittedName>
        <fullName evidence="2">Uncharacterized protein</fullName>
    </submittedName>
</protein>
<evidence type="ECO:0000256" key="1">
    <source>
        <dbReference type="SAM" id="MobiDB-lite"/>
    </source>
</evidence>
<organism evidence="2 3">
    <name type="scientific">Actinocatenispora sera</name>
    <dbReference type="NCBI Taxonomy" id="390989"/>
    <lineage>
        <taxon>Bacteria</taxon>
        <taxon>Bacillati</taxon>
        <taxon>Actinomycetota</taxon>
        <taxon>Actinomycetes</taxon>
        <taxon>Micromonosporales</taxon>
        <taxon>Micromonosporaceae</taxon>
        <taxon>Actinocatenispora</taxon>
    </lineage>
</organism>
<keyword evidence="3" id="KW-1185">Reference proteome</keyword>
<gene>
    <name evidence="2" type="ORF">Asera_34700</name>
</gene>
<accession>A0A810L400</accession>